<organism evidence="2 3">
    <name type="scientific">Brassica carinata</name>
    <name type="common">Ethiopian mustard</name>
    <name type="synonym">Abyssinian cabbage</name>
    <dbReference type="NCBI Taxonomy" id="52824"/>
    <lineage>
        <taxon>Eukaryota</taxon>
        <taxon>Viridiplantae</taxon>
        <taxon>Streptophyta</taxon>
        <taxon>Embryophyta</taxon>
        <taxon>Tracheophyta</taxon>
        <taxon>Spermatophyta</taxon>
        <taxon>Magnoliopsida</taxon>
        <taxon>eudicotyledons</taxon>
        <taxon>Gunneridae</taxon>
        <taxon>Pentapetalae</taxon>
        <taxon>rosids</taxon>
        <taxon>malvids</taxon>
        <taxon>Brassicales</taxon>
        <taxon>Brassicaceae</taxon>
        <taxon>Brassiceae</taxon>
        <taxon>Brassica</taxon>
    </lineage>
</organism>
<protein>
    <submittedName>
        <fullName evidence="2">Uncharacterized protein</fullName>
    </submittedName>
</protein>
<evidence type="ECO:0000313" key="3">
    <source>
        <dbReference type="Proteomes" id="UP000886595"/>
    </source>
</evidence>
<dbReference type="AlphaFoldDB" id="A0A8X7TF93"/>
<keyword evidence="3" id="KW-1185">Reference proteome</keyword>
<feature type="transmembrane region" description="Helical" evidence="1">
    <location>
        <begin position="12"/>
        <end position="30"/>
    </location>
</feature>
<keyword evidence="1" id="KW-1133">Transmembrane helix</keyword>
<keyword evidence="1" id="KW-0472">Membrane</keyword>
<reference evidence="2 3" key="1">
    <citation type="submission" date="2020-02" db="EMBL/GenBank/DDBJ databases">
        <authorList>
            <person name="Ma Q."/>
            <person name="Huang Y."/>
            <person name="Song X."/>
            <person name="Pei D."/>
        </authorList>
    </citation>
    <scope>NUCLEOTIDE SEQUENCE [LARGE SCALE GENOMIC DNA]</scope>
    <source>
        <strain evidence="2">Sxm20200214</strain>
        <tissue evidence="2">Leaf</tissue>
    </source>
</reference>
<gene>
    <name evidence="2" type="ORF">Bca52824_089796</name>
</gene>
<sequence>MGDLTPGIGLRTTLFFVVALVVLRFVPVFVTEGATSTGIVRALASAARVLYLLPRVERPPSL</sequence>
<evidence type="ECO:0000313" key="2">
    <source>
        <dbReference type="EMBL" id="KAG2238936.1"/>
    </source>
</evidence>
<dbReference type="Proteomes" id="UP000886595">
    <property type="component" value="Unassembled WGS sequence"/>
</dbReference>
<evidence type="ECO:0000256" key="1">
    <source>
        <dbReference type="SAM" id="Phobius"/>
    </source>
</evidence>
<proteinExistence type="predicted"/>
<keyword evidence="1" id="KW-0812">Transmembrane</keyword>
<dbReference type="EMBL" id="JAAMPC010001604">
    <property type="protein sequence ID" value="KAG2238936.1"/>
    <property type="molecule type" value="Genomic_DNA"/>
</dbReference>
<accession>A0A8X7TF93</accession>
<comment type="caution">
    <text evidence="2">The sequence shown here is derived from an EMBL/GenBank/DDBJ whole genome shotgun (WGS) entry which is preliminary data.</text>
</comment>
<name>A0A8X7TF93_BRACI</name>